<evidence type="ECO:0000313" key="1">
    <source>
        <dbReference type="EMBL" id="KAJ7527219.1"/>
    </source>
</evidence>
<comment type="caution">
    <text evidence="1">The sequence shown here is derived from an EMBL/GenBank/DDBJ whole genome shotgun (WGS) entry which is preliminary data.</text>
</comment>
<sequence length="491" mass="55411">MNCCRCCCYGFPFLRTIHFSQPPRTIDYYSRRPLQTSICSSEGFLGNAGAYHKQASLRSSESGRLSGIEAWIASARRSFGSRNWKCGMSAMAAVGDEEGGSKTCVQEGSEAKCNLLDDFASRRDCGIDGCLSNDSLINDTDSYCTHVDGDKQHNNLEKLQDEELLRIWQAMTRKNEVPHLVKTLIYNLKALEEEMGESFSHRGPRGRIQGRPGGEEDHRHRASYQAISSSEKKLQFFSARQVACRVLGSKDYLCAKCWLPRQQDCMCEKLETAPLWHGIKFWVYMHPKDFLRKNNTGKLLWQVFGADSVHLCLYGVEEHEASMWNAFSQPGNNSVWCVYPEHDDIPYHVHELSFPQTIIATRNKSKNEDNLVCHFILLDGTWSNSKAMISRLQDHARLLWSGSELPCVSLAPTALSVMHNLRPQPSRDRTCTAAAAALLLRELSSRQDLSSLKLDKSADAVDSSIQCLFDALGTRRMRVGRSTLRHSRNPC</sequence>
<dbReference type="EMBL" id="CM055107">
    <property type="protein sequence ID" value="KAJ7527219.1"/>
    <property type="molecule type" value="Genomic_DNA"/>
</dbReference>
<accession>A0ACC2BBS3</accession>
<proteinExistence type="predicted"/>
<dbReference type="Proteomes" id="UP001162992">
    <property type="component" value="Chromosome 16"/>
</dbReference>
<gene>
    <name evidence="1" type="ORF">O6H91_16G043100</name>
</gene>
<protein>
    <submittedName>
        <fullName evidence="1">Uncharacterized protein</fullName>
    </submittedName>
</protein>
<organism evidence="1 2">
    <name type="scientific">Diphasiastrum complanatum</name>
    <name type="common">Issler's clubmoss</name>
    <name type="synonym">Lycopodium complanatum</name>
    <dbReference type="NCBI Taxonomy" id="34168"/>
    <lineage>
        <taxon>Eukaryota</taxon>
        <taxon>Viridiplantae</taxon>
        <taxon>Streptophyta</taxon>
        <taxon>Embryophyta</taxon>
        <taxon>Tracheophyta</taxon>
        <taxon>Lycopodiopsida</taxon>
        <taxon>Lycopodiales</taxon>
        <taxon>Lycopodiaceae</taxon>
        <taxon>Lycopodioideae</taxon>
        <taxon>Diphasiastrum</taxon>
    </lineage>
</organism>
<reference evidence="2" key="1">
    <citation type="journal article" date="2024" name="Proc. Natl. Acad. Sci. U.S.A.">
        <title>Extraordinary preservation of gene collinearity over three hundred million years revealed in homosporous lycophytes.</title>
        <authorList>
            <person name="Li C."/>
            <person name="Wickell D."/>
            <person name="Kuo L.Y."/>
            <person name="Chen X."/>
            <person name="Nie B."/>
            <person name="Liao X."/>
            <person name="Peng D."/>
            <person name="Ji J."/>
            <person name="Jenkins J."/>
            <person name="Williams M."/>
            <person name="Shu S."/>
            <person name="Plott C."/>
            <person name="Barry K."/>
            <person name="Rajasekar S."/>
            <person name="Grimwood J."/>
            <person name="Han X."/>
            <person name="Sun S."/>
            <person name="Hou Z."/>
            <person name="He W."/>
            <person name="Dai G."/>
            <person name="Sun C."/>
            <person name="Schmutz J."/>
            <person name="Leebens-Mack J.H."/>
            <person name="Li F.W."/>
            <person name="Wang L."/>
        </authorList>
    </citation>
    <scope>NUCLEOTIDE SEQUENCE [LARGE SCALE GENOMIC DNA]</scope>
    <source>
        <strain evidence="2">cv. PW_Plant_1</strain>
    </source>
</reference>
<name>A0ACC2BBS3_DIPCM</name>
<keyword evidence="2" id="KW-1185">Reference proteome</keyword>
<evidence type="ECO:0000313" key="2">
    <source>
        <dbReference type="Proteomes" id="UP001162992"/>
    </source>
</evidence>